<dbReference type="InterPro" id="IPR024744">
    <property type="entry name" value="CSS-motif_dom"/>
</dbReference>
<evidence type="ECO:0000256" key="2">
    <source>
        <dbReference type="ARBA" id="ARBA00012282"/>
    </source>
</evidence>
<keyword evidence="3" id="KW-1003">Cell membrane</keyword>
<evidence type="ECO:0000256" key="7">
    <source>
        <dbReference type="ARBA" id="ARBA00022989"/>
    </source>
</evidence>
<evidence type="ECO:0000256" key="6">
    <source>
        <dbReference type="ARBA" id="ARBA00022801"/>
    </source>
</evidence>
<feature type="domain" description="EAL" evidence="11">
    <location>
        <begin position="246"/>
        <end position="496"/>
    </location>
</feature>
<dbReference type="PANTHER" id="PTHR33121">
    <property type="entry name" value="CYCLIC DI-GMP PHOSPHODIESTERASE PDEF"/>
    <property type="match status" value="1"/>
</dbReference>
<sequence>MVSTATVFLVDKGRIASQHAQALETAEGLVAESRDLLGQLVLNNDTSCESEHLIQLNALLIRSRFIREIGILDEEGRLVCATTIGRLPIPIIGHYPAITTRSGKQVLIDVPLQVANKKVKATIVRQGRFNVVISPYLTDNLYASADVVWLRTPDGLKPLKAIPMSSGTFAQLRKQVQAQHASTWLLSGSGYEQITMRPNMSWVFQTQRGIGAIMRDNSVLLVIMLISTLLIAVLAVGTLTPYVLRLRGIENRVRFLCDEAHIVLMYQPFFDLKSNRLAGCEVLMRLKEGKHIWMPDQIIPAVLHAGLVHRFDHAVTRKAIRELNSHLPTQESVFIMALNFFPESIERATLMPILQEALSATPRDDIDILIEITEHSLSNTLITEVKSFKAEGFQIAIDDFGTGYSNLKSVTQISPNLLKIDQSFVFELEGAAVRSTLIPEIVHIAEAVGALTIAEGIENIHQVKLLAAMGVRYGQGYALARPMELGPFLAFLDAAAKTHANPACAQPHSTDEVRGSS</sequence>
<dbReference type="PANTHER" id="PTHR33121:SF70">
    <property type="entry name" value="SIGNALING PROTEIN YKOW"/>
    <property type="match status" value="1"/>
</dbReference>
<keyword evidence="8 10" id="KW-0472">Membrane</keyword>
<accession>A0A4R3M357</accession>
<evidence type="ECO:0000313" key="13">
    <source>
        <dbReference type="Proteomes" id="UP000295525"/>
    </source>
</evidence>
<dbReference type="GO" id="GO:0071111">
    <property type="term" value="F:cyclic-guanylate-specific phosphodiesterase activity"/>
    <property type="evidence" value="ECO:0007669"/>
    <property type="project" value="UniProtKB-EC"/>
</dbReference>
<feature type="transmembrane region" description="Helical" evidence="10">
    <location>
        <begin position="219"/>
        <end position="244"/>
    </location>
</feature>
<evidence type="ECO:0000256" key="5">
    <source>
        <dbReference type="ARBA" id="ARBA00022692"/>
    </source>
</evidence>
<evidence type="ECO:0000256" key="9">
    <source>
        <dbReference type="ARBA" id="ARBA00034290"/>
    </source>
</evidence>
<evidence type="ECO:0000259" key="11">
    <source>
        <dbReference type="PROSITE" id="PS50883"/>
    </source>
</evidence>
<gene>
    <name evidence="12" type="ORF">EDC26_106176</name>
</gene>
<dbReference type="Pfam" id="PF12792">
    <property type="entry name" value="CSS-motif"/>
    <property type="match status" value="1"/>
</dbReference>
<dbReference type="CDD" id="cd01948">
    <property type="entry name" value="EAL"/>
    <property type="match status" value="1"/>
</dbReference>
<dbReference type="EC" id="3.1.4.52" evidence="2"/>
<evidence type="ECO:0000313" key="12">
    <source>
        <dbReference type="EMBL" id="TCT07452.1"/>
    </source>
</evidence>
<dbReference type="SMART" id="SM00052">
    <property type="entry name" value="EAL"/>
    <property type="match status" value="1"/>
</dbReference>
<keyword evidence="5 10" id="KW-0812">Transmembrane</keyword>
<dbReference type="GO" id="GO:0005886">
    <property type="term" value="C:plasma membrane"/>
    <property type="evidence" value="ECO:0007669"/>
    <property type="project" value="UniProtKB-SubCell"/>
</dbReference>
<dbReference type="Gene3D" id="3.20.20.450">
    <property type="entry name" value="EAL domain"/>
    <property type="match status" value="1"/>
</dbReference>
<dbReference type="SUPFAM" id="SSF141868">
    <property type="entry name" value="EAL domain-like"/>
    <property type="match status" value="1"/>
</dbReference>
<comment type="subcellular location">
    <subcellularLocation>
        <location evidence="1">Cell membrane</location>
        <topology evidence="1">Multi-pass membrane protein</topology>
    </subcellularLocation>
</comment>
<dbReference type="Pfam" id="PF00563">
    <property type="entry name" value="EAL"/>
    <property type="match status" value="1"/>
</dbReference>
<keyword evidence="6" id="KW-0378">Hydrolase</keyword>
<dbReference type="AlphaFoldDB" id="A0A4R3M357"/>
<dbReference type="InterPro" id="IPR035919">
    <property type="entry name" value="EAL_sf"/>
</dbReference>
<organism evidence="12 13">
    <name type="scientific">Paralcaligenes ureilyticus</name>
    <dbReference type="NCBI Taxonomy" id="627131"/>
    <lineage>
        <taxon>Bacteria</taxon>
        <taxon>Pseudomonadati</taxon>
        <taxon>Pseudomonadota</taxon>
        <taxon>Betaproteobacteria</taxon>
        <taxon>Burkholderiales</taxon>
        <taxon>Alcaligenaceae</taxon>
        <taxon>Paralcaligenes</taxon>
    </lineage>
</organism>
<dbReference type="InterPro" id="IPR050706">
    <property type="entry name" value="Cyclic-di-GMP_PDE-like"/>
</dbReference>
<name>A0A4R3M357_9BURK</name>
<proteinExistence type="predicted"/>
<evidence type="ECO:0000256" key="1">
    <source>
        <dbReference type="ARBA" id="ARBA00004651"/>
    </source>
</evidence>
<comment type="catalytic activity">
    <reaction evidence="9">
        <text>3',3'-c-di-GMP + H2O = 5'-phosphoguanylyl(3'-&gt;5')guanosine + H(+)</text>
        <dbReference type="Rhea" id="RHEA:24902"/>
        <dbReference type="ChEBI" id="CHEBI:15377"/>
        <dbReference type="ChEBI" id="CHEBI:15378"/>
        <dbReference type="ChEBI" id="CHEBI:58754"/>
        <dbReference type="ChEBI" id="CHEBI:58805"/>
        <dbReference type="EC" id="3.1.4.52"/>
    </reaction>
</comment>
<comment type="caution">
    <text evidence="12">The sequence shown here is derived from an EMBL/GenBank/DDBJ whole genome shotgun (WGS) entry which is preliminary data.</text>
</comment>
<keyword evidence="13" id="KW-1185">Reference proteome</keyword>
<evidence type="ECO:0000256" key="3">
    <source>
        <dbReference type="ARBA" id="ARBA00022475"/>
    </source>
</evidence>
<evidence type="ECO:0000256" key="10">
    <source>
        <dbReference type="SAM" id="Phobius"/>
    </source>
</evidence>
<dbReference type="EMBL" id="SMAJ01000006">
    <property type="protein sequence ID" value="TCT07452.1"/>
    <property type="molecule type" value="Genomic_DNA"/>
</dbReference>
<evidence type="ECO:0000256" key="8">
    <source>
        <dbReference type="ARBA" id="ARBA00023136"/>
    </source>
</evidence>
<evidence type="ECO:0000256" key="4">
    <source>
        <dbReference type="ARBA" id="ARBA00022636"/>
    </source>
</evidence>
<keyword evidence="4" id="KW-0973">c-di-GMP</keyword>
<dbReference type="InterPro" id="IPR001633">
    <property type="entry name" value="EAL_dom"/>
</dbReference>
<protein>
    <recommendedName>
        <fullName evidence="2">cyclic-guanylate-specific phosphodiesterase</fullName>
        <ecNumber evidence="2">3.1.4.52</ecNumber>
    </recommendedName>
</protein>
<dbReference type="Proteomes" id="UP000295525">
    <property type="component" value="Unassembled WGS sequence"/>
</dbReference>
<dbReference type="PROSITE" id="PS50883">
    <property type="entry name" value="EAL"/>
    <property type="match status" value="1"/>
</dbReference>
<reference evidence="12 13" key="1">
    <citation type="submission" date="2019-03" db="EMBL/GenBank/DDBJ databases">
        <title>Genomic Encyclopedia of Type Strains, Phase IV (KMG-IV): sequencing the most valuable type-strain genomes for metagenomic binning, comparative biology and taxonomic classification.</title>
        <authorList>
            <person name="Goeker M."/>
        </authorList>
    </citation>
    <scope>NUCLEOTIDE SEQUENCE [LARGE SCALE GENOMIC DNA]</scope>
    <source>
        <strain evidence="12 13">DSM 24591</strain>
    </source>
</reference>
<keyword evidence="7 10" id="KW-1133">Transmembrane helix</keyword>
<dbReference type="OrthoDB" id="9813903at2"/>